<evidence type="ECO:0000313" key="1">
    <source>
        <dbReference type="EMBL" id="VTR36374.1"/>
    </source>
</evidence>
<accession>A0A4U9V155</accession>
<dbReference type="EMBL" id="CABEEZ010000085">
    <property type="protein sequence ID" value="VTR36374.1"/>
    <property type="molecule type" value="Genomic_DNA"/>
</dbReference>
<reference evidence="1" key="1">
    <citation type="submission" date="2019-05" db="EMBL/GenBank/DDBJ databases">
        <authorList>
            <consortium name="Pathogen Informatics"/>
        </authorList>
    </citation>
    <scope>NUCLEOTIDE SEQUENCE [LARGE SCALE GENOMIC DNA]</scope>
    <source>
        <strain evidence="1">NCTC12965</strain>
    </source>
</reference>
<dbReference type="AlphaFoldDB" id="A0A4U9V155"/>
<protein>
    <submittedName>
        <fullName evidence="1">Uncharacterized protein</fullName>
    </submittedName>
</protein>
<proteinExistence type="predicted"/>
<organism evidence="1">
    <name type="scientific">Serratia fonticola</name>
    <dbReference type="NCBI Taxonomy" id="47917"/>
    <lineage>
        <taxon>Bacteria</taxon>
        <taxon>Pseudomonadati</taxon>
        <taxon>Pseudomonadota</taxon>
        <taxon>Gammaproteobacteria</taxon>
        <taxon>Enterobacterales</taxon>
        <taxon>Yersiniaceae</taxon>
        <taxon>Serratia</taxon>
    </lineage>
</organism>
<gene>
    <name evidence="1" type="ORF">NCTC12965_03918</name>
</gene>
<name>A0A4U9V155_SERFO</name>
<sequence>MTIDVGFKPVNLLQHTRISPERAQQILTDVNKQQRVETAAVRNVNVTTSVTHWKPDMEFDHALLREAPVLPKGKLDP</sequence>